<evidence type="ECO:0000259" key="10">
    <source>
        <dbReference type="PROSITE" id="PS50893"/>
    </source>
</evidence>
<evidence type="ECO:0000256" key="2">
    <source>
        <dbReference type="ARBA" id="ARBA00022448"/>
    </source>
</evidence>
<name>A0A1G6EL66_9HYPH</name>
<accession>A0A1G6EL66</accession>
<evidence type="ECO:0000256" key="8">
    <source>
        <dbReference type="ARBA" id="ARBA00022967"/>
    </source>
</evidence>
<keyword evidence="6" id="KW-0547">Nucleotide-binding</keyword>
<keyword evidence="7 11" id="KW-0067">ATP-binding</keyword>
<dbReference type="CDD" id="cd03215">
    <property type="entry name" value="ABC_Carb_Monos_II"/>
    <property type="match status" value="1"/>
</dbReference>
<keyword evidence="4" id="KW-0762">Sugar transport</keyword>
<proteinExistence type="inferred from homology"/>
<dbReference type="SMART" id="SM00382">
    <property type="entry name" value="AAA"/>
    <property type="match status" value="2"/>
</dbReference>
<organism evidence="11 12">
    <name type="scientific">Bauldia litoralis</name>
    <dbReference type="NCBI Taxonomy" id="665467"/>
    <lineage>
        <taxon>Bacteria</taxon>
        <taxon>Pseudomonadati</taxon>
        <taxon>Pseudomonadota</taxon>
        <taxon>Alphaproteobacteria</taxon>
        <taxon>Hyphomicrobiales</taxon>
        <taxon>Kaistiaceae</taxon>
        <taxon>Bauldia</taxon>
    </lineage>
</organism>
<keyword evidence="5" id="KW-0677">Repeat</keyword>
<protein>
    <submittedName>
        <fullName evidence="11">Ribose transport system ATP-binding protein</fullName>
    </submittedName>
</protein>
<dbReference type="GO" id="GO:0016887">
    <property type="term" value="F:ATP hydrolysis activity"/>
    <property type="evidence" value="ECO:0007669"/>
    <property type="project" value="InterPro"/>
</dbReference>
<dbReference type="Gene3D" id="3.40.50.300">
    <property type="entry name" value="P-loop containing nucleotide triphosphate hydrolases"/>
    <property type="match status" value="2"/>
</dbReference>
<evidence type="ECO:0000256" key="7">
    <source>
        <dbReference type="ARBA" id="ARBA00022840"/>
    </source>
</evidence>
<evidence type="ECO:0000256" key="4">
    <source>
        <dbReference type="ARBA" id="ARBA00022597"/>
    </source>
</evidence>
<dbReference type="InterPro" id="IPR003593">
    <property type="entry name" value="AAA+_ATPase"/>
</dbReference>
<dbReference type="SUPFAM" id="SSF52540">
    <property type="entry name" value="P-loop containing nucleoside triphosphate hydrolases"/>
    <property type="match status" value="2"/>
</dbReference>
<dbReference type="AlphaFoldDB" id="A0A1G6EL66"/>
<reference evidence="11 12" key="1">
    <citation type="submission" date="2016-10" db="EMBL/GenBank/DDBJ databases">
        <authorList>
            <person name="de Groot N.N."/>
        </authorList>
    </citation>
    <scope>NUCLEOTIDE SEQUENCE [LARGE SCALE GENOMIC DNA]</scope>
    <source>
        <strain evidence="11 12">ATCC 35022</strain>
    </source>
</reference>
<keyword evidence="3" id="KW-1003">Cell membrane</keyword>
<evidence type="ECO:0000256" key="3">
    <source>
        <dbReference type="ARBA" id="ARBA00022475"/>
    </source>
</evidence>
<dbReference type="STRING" id="665467.SAMN02982931_04660"/>
<dbReference type="InterPro" id="IPR003439">
    <property type="entry name" value="ABC_transporter-like_ATP-bd"/>
</dbReference>
<dbReference type="InterPro" id="IPR027417">
    <property type="entry name" value="P-loop_NTPase"/>
</dbReference>
<comment type="similarity">
    <text evidence="1">Belongs to the ABC transporter superfamily.</text>
</comment>
<gene>
    <name evidence="11" type="ORF">SAMN02982931_04660</name>
</gene>
<keyword evidence="12" id="KW-1185">Reference proteome</keyword>
<feature type="domain" description="ABC transporter" evidence="10">
    <location>
        <begin position="246"/>
        <end position="493"/>
    </location>
</feature>
<keyword evidence="9" id="KW-0472">Membrane</keyword>
<dbReference type="PROSITE" id="PS00211">
    <property type="entry name" value="ABC_TRANSPORTER_1"/>
    <property type="match status" value="1"/>
</dbReference>
<dbReference type="Pfam" id="PF00005">
    <property type="entry name" value="ABC_tran"/>
    <property type="match status" value="2"/>
</dbReference>
<dbReference type="OrthoDB" id="9805029at2"/>
<evidence type="ECO:0000256" key="6">
    <source>
        <dbReference type="ARBA" id="ARBA00022741"/>
    </source>
</evidence>
<evidence type="ECO:0000313" key="12">
    <source>
        <dbReference type="Proteomes" id="UP000199071"/>
    </source>
</evidence>
<keyword evidence="8" id="KW-1278">Translocase</keyword>
<evidence type="ECO:0000256" key="9">
    <source>
        <dbReference type="ARBA" id="ARBA00023136"/>
    </source>
</evidence>
<dbReference type="EMBL" id="FMXQ01000014">
    <property type="protein sequence ID" value="SDB58243.1"/>
    <property type="molecule type" value="Genomic_DNA"/>
</dbReference>
<dbReference type="RefSeq" id="WP_090881031.1">
    <property type="nucleotide sequence ID" value="NZ_FMXQ01000014.1"/>
</dbReference>
<dbReference type="Proteomes" id="UP000199071">
    <property type="component" value="Unassembled WGS sequence"/>
</dbReference>
<keyword evidence="2" id="KW-0813">Transport</keyword>
<evidence type="ECO:0000256" key="5">
    <source>
        <dbReference type="ARBA" id="ARBA00022737"/>
    </source>
</evidence>
<dbReference type="PANTHER" id="PTHR43790">
    <property type="entry name" value="CARBOHYDRATE TRANSPORT ATP-BINDING PROTEIN MG119-RELATED"/>
    <property type="match status" value="1"/>
</dbReference>
<dbReference type="CDD" id="cd03216">
    <property type="entry name" value="ABC_Carb_Monos_I"/>
    <property type="match status" value="1"/>
</dbReference>
<dbReference type="GO" id="GO:0005524">
    <property type="term" value="F:ATP binding"/>
    <property type="evidence" value="ECO:0007669"/>
    <property type="project" value="UniProtKB-KW"/>
</dbReference>
<evidence type="ECO:0000256" key="1">
    <source>
        <dbReference type="ARBA" id="ARBA00005417"/>
    </source>
</evidence>
<dbReference type="InterPro" id="IPR017871">
    <property type="entry name" value="ABC_transporter-like_CS"/>
</dbReference>
<evidence type="ECO:0000313" key="11">
    <source>
        <dbReference type="EMBL" id="SDB58243.1"/>
    </source>
</evidence>
<feature type="domain" description="ABC transporter" evidence="10">
    <location>
        <begin position="6"/>
        <end position="241"/>
    </location>
</feature>
<dbReference type="PROSITE" id="PS50893">
    <property type="entry name" value="ABC_TRANSPORTER_2"/>
    <property type="match status" value="2"/>
</dbReference>
<dbReference type="InterPro" id="IPR050107">
    <property type="entry name" value="ABC_carbohydrate_import_ATPase"/>
</dbReference>
<dbReference type="PANTHER" id="PTHR43790:SF3">
    <property type="entry name" value="D-ALLOSE IMPORT ATP-BINDING PROTEIN ALSA-RELATED"/>
    <property type="match status" value="1"/>
</dbReference>
<sequence>MTNPIFSAEKVSKSFGVVQALSDVSVDLRRGEIHAVIGENGAGKSTLMNVVCGKLLPTSGALYRQGKPVVFHTPLDAQKNGIAIAPQEVSLVPGLSVAENILLGAQEGAGAAINWRRTRETAAGHLALIDETIDLDEQAGRLSKAQQQLVQIARAAATSAEIMIFDEPTAALTSRETGRFFDYVRGFRERGGSVFYISHRLDEILELADRITVLRDGCFVAELDPKTTTKDEMVRHMAGRTVQAQARTSNATNAEVVLSVRHLSRPGEFEDVSFDLHRGEILGVAGLIGAGRTELGKCLFGVTAARAGEIEIFGERARISHPADAIGRSLVYLPEERKQEGIFPLLSITENMTISAMDRFKSLLGLRFNDMVREVDTYIDRVRIKLGSPSDPITSLSGGNQQKVILARWLMKESRILILDEPTRGIDVNAKVDIQSQLRTLAGAGLSIIYISSELQEVIDVSDRVLVMHEGHVKGISPAGTATQESLLATAMS</sequence>